<dbReference type="SUPFAM" id="SSF110849">
    <property type="entry name" value="ParB/Sulfiredoxin"/>
    <property type="match status" value="1"/>
</dbReference>
<name>A0A7M4DD39_9MICO</name>
<dbReference type="GO" id="GO:0003677">
    <property type="term" value="F:DNA binding"/>
    <property type="evidence" value="ECO:0007669"/>
    <property type="project" value="UniProtKB-KW"/>
</dbReference>
<keyword evidence="2" id="KW-0159">Chromosome partition</keyword>
<organism evidence="6 7">
    <name type="scientific">Occultella aeris</name>
    <dbReference type="NCBI Taxonomy" id="2761496"/>
    <lineage>
        <taxon>Bacteria</taxon>
        <taxon>Bacillati</taxon>
        <taxon>Actinomycetota</taxon>
        <taxon>Actinomycetes</taxon>
        <taxon>Micrococcales</taxon>
        <taxon>Ruaniaceae</taxon>
        <taxon>Occultella</taxon>
    </lineage>
</organism>
<feature type="region of interest" description="Disordered" evidence="4">
    <location>
        <begin position="1"/>
        <end position="120"/>
    </location>
</feature>
<reference evidence="6 7" key="1">
    <citation type="submission" date="2019-11" db="EMBL/GenBank/DDBJ databases">
        <authorList>
            <person name="Criscuolo A."/>
        </authorList>
    </citation>
    <scope>NUCLEOTIDE SEQUENCE [LARGE SCALE GENOMIC DNA]</scope>
    <source>
        <strain evidence="6">CIP111667</strain>
    </source>
</reference>
<accession>A0A7M4DD39</accession>
<evidence type="ECO:0000256" key="1">
    <source>
        <dbReference type="ARBA" id="ARBA00006295"/>
    </source>
</evidence>
<dbReference type="PANTHER" id="PTHR33375">
    <property type="entry name" value="CHROMOSOME-PARTITIONING PROTEIN PARB-RELATED"/>
    <property type="match status" value="1"/>
</dbReference>
<feature type="compositionally biased region" description="Polar residues" evidence="4">
    <location>
        <begin position="89"/>
        <end position="116"/>
    </location>
</feature>
<dbReference type="CDD" id="cd16393">
    <property type="entry name" value="SPO0J_N"/>
    <property type="match status" value="1"/>
</dbReference>
<dbReference type="SMART" id="SM00470">
    <property type="entry name" value="ParB"/>
    <property type="match status" value="1"/>
</dbReference>
<dbReference type="RefSeq" id="WP_156738633.1">
    <property type="nucleotide sequence ID" value="NZ_CACRYJ010000003.1"/>
</dbReference>
<dbReference type="Pfam" id="PF23552">
    <property type="entry name" value="ParB_C"/>
    <property type="match status" value="1"/>
</dbReference>
<dbReference type="InterPro" id="IPR050336">
    <property type="entry name" value="Chromosome_partition/occlusion"/>
</dbReference>
<dbReference type="InterPro" id="IPR057240">
    <property type="entry name" value="ParB_dimer_C"/>
</dbReference>
<sequence>MSERRRGLGRGLGALIPTAPPSGSGGPGRPVDVFFPDSRGAATAVATPPDPVSESATSPQSPVVPSPSDPPVASVSDLVGSETVAPESNAESALGTNDGTVGSSESAPGPVGQTSEVADPATEAVVPQASFDDGELQPVPGARFAELPLDAIRPNASQPRQVFDEDELEELSGSIREVGVLQPVVVRPSGYDVEGRPTYELIMGERRWRASRLAGNDTVPAIIRDTAQDDMLRDALLENLHRAQLNPLEEAAAYQQLLDDFGCTHDQLATKIARSRPQISNTLRLLKLPPLVQRRVAAGVLSAGHARALLGLPDGGAMERLAQRIVAEGLSVRATEEIVTLGDDPTQPEMRRRPRAGDHSEALDNLASRLSDRLDTKVKVHLGQRKGRINIEFASVQDLNRILNALTPDDPGVLQPSAE</sequence>
<dbReference type="InterPro" id="IPR036086">
    <property type="entry name" value="ParB/Sulfiredoxin_sf"/>
</dbReference>
<dbReference type="PANTHER" id="PTHR33375:SF1">
    <property type="entry name" value="CHROMOSOME-PARTITIONING PROTEIN PARB-RELATED"/>
    <property type="match status" value="1"/>
</dbReference>
<protein>
    <submittedName>
        <fullName evidence="6">Putative chromosome-partitioning protein ParB</fullName>
    </submittedName>
</protein>
<keyword evidence="3" id="KW-0238">DNA-binding</keyword>
<gene>
    <name evidence="6" type="primary">parB</name>
    <name evidence="6" type="ORF">HALOF300_00027</name>
</gene>
<dbReference type="SUPFAM" id="SSF109709">
    <property type="entry name" value="KorB DNA-binding domain-like"/>
    <property type="match status" value="1"/>
</dbReference>
<comment type="similarity">
    <text evidence="1">Belongs to the ParB family.</text>
</comment>
<evidence type="ECO:0000313" key="6">
    <source>
        <dbReference type="EMBL" id="VZO34747.1"/>
    </source>
</evidence>
<dbReference type="Proteomes" id="UP000419743">
    <property type="component" value="Unassembled WGS sequence"/>
</dbReference>
<dbReference type="Gene3D" id="1.10.10.2830">
    <property type="match status" value="1"/>
</dbReference>
<keyword evidence="7" id="KW-1185">Reference proteome</keyword>
<dbReference type="Gene3D" id="3.90.1530.30">
    <property type="match status" value="1"/>
</dbReference>
<evidence type="ECO:0000259" key="5">
    <source>
        <dbReference type="SMART" id="SM00470"/>
    </source>
</evidence>
<evidence type="ECO:0000256" key="4">
    <source>
        <dbReference type="SAM" id="MobiDB-lite"/>
    </source>
</evidence>
<feature type="domain" description="ParB-like N-terminal" evidence="5">
    <location>
        <begin position="145"/>
        <end position="240"/>
    </location>
</feature>
<dbReference type="AlphaFoldDB" id="A0A7M4DD39"/>
<dbReference type="GO" id="GO:0007059">
    <property type="term" value="P:chromosome segregation"/>
    <property type="evidence" value="ECO:0007669"/>
    <property type="project" value="UniProtKB-KW"/>
</dbReference>
<dbReference type="GO" id="GO:0005694">
    <property type="term" value="C:chromosome"/>
    <property type="evidence" value="ECO:0007669"/>
    <property type="project" value="TreeGrafter"/>
</dbReference>
<dbReference type="GO" id="GO:0045881">
    <property type="term" value="P:positive regulation of sporulation resulting in formation of a cellular spore"/>
    <property type="evidence" value="ECO:0007669"/>
    <property type="project" value="TreeGrafter"/>
</dbReference>
<dbReference type="EMBL" id="CACRYJ010000003">
    <property type="protein sequence ID" value="VZO34747.1"/>
    <property type="molecule type" value="Genomic_DNA"/>
</dbReference>
<evidence type="ECO:0000256" key="2">
    <source>
        <dbReference type="ARBA" id="ARBA00022829"/>
    </source>
</evidence>
<proteinExistence type="inferred from homology"/>
<comment type="caution">
    <text evidence="6">The sequence shown here is derived from an EMBL/GenBank/DDBJ whole genome shotgun (WGS) entry which is preliminary data.</text>
</comment>
<dbReference type="FunFam" id="3.90.1530.30:FF:000001">
    <property type="entry name" value="Chromosome partitioning protein ParB"/>
    <property type="match status" value="1"/>
</dbReference>
<dbReference type="NCBIfam" id="TIGR00180">
    <property type="entry name" value="parB_part"/>
    <property type="match status" value="1"/>
</dbReference>
<dbReference type="InterPro" id="IPR003115">
    <property type="entry name" value="ParB_N"/>
</dbReference>
<dbReference type="InterPro" id="IPR004437">
    <property type="entry name" value="ParB/RepB/Spo0J"/>
</dbReference>
<dbReference type="InterPro" id="IPR041468">
    <property type="entry name" value="HTH_ParB/Spo0J"/>
</dbReference>
<dbReference type="Pfam" id="PF17762">
    <property type="entry name" value="HTH_ParB"/>
    <property type="match status" value="1"/>
</dbReference>
<evidence type="ECO:0000256" key="3">
    <source>
        <dbReference type="ARBA" id="ARBA00023125"/>
    </source>
</evidence>
<evidence type="ECO:0000313" key="7">
    <source>
        <dbReference type="Proteomes" id="UP000419743"/>
    </source>
</evidence>
<dbReference type="FunFam" id="1.10.10.2830:FF:000001">
    <property type="entry name" value="Chromosome partitioning protein ParB"/>
    <property type="match status" value="1"/>
</dbReference>
<dbReference type="Pfam" id="PF02195">
    <property type="entry name" value="ParB_N"/>
    <property type="match status" value="1"/>
</dbReference>